<sequence>MKKRLRDVALKEEVNYVSSDAGPTATLLGITNSLSSELAVQILNHLFKKLNELCLVQGGKSNKVKDTLQPAVIIQESLAVYIREQTCPVILSGDLLQQFLIVTFNKLDRGDIWDDEFELNTMLQESIRNSADGALLSAPDALVVSVTKHGADDEETETGNGSTPRNARNHCFGINALDILKFTYKVNVESYLNKIILFFLFESSIFGMVGFLAARPNS</sequence>
<evidence type="ECO:0000256" key="1">
    <source>
        <dbReference type="SAM" id="Phobius"/>
    </source>
</evidence>
<feature type="transmembrane region" description="Helical" evidence="1">
    <location>
        <begin position="195"/>
        <end position="214"/>
    </location>
</feature>
<proteinExistence type="predicted"/>
<dbReference type="InterPro" id="IPR042241">
    <property type="entry name" value="GCP_C_sf"/>
</dbReference>
<evidence type="ECO:0000313" key="3">
    <source>
        <dbReference type="Proteomes" id="UP000287651"/>
    </source>
</evidence>
<keyword evidence="1" id="KW-1133">Transmembrane helix</keyword>
<comment type="caution">
    <text evidence="2">The sequence shown here is derived from an EMBL/GenBank/DDBJ whole genome shotgun (WGS) entry which is preliminary data.</text>
</comment>
<dbReference type="Proteomes" id="UP000287651">
    <property type="component" value="Unassembled WGS sequence"/>
</dbReference>
<organism evidence="2 3">
    <name type="scientific">Ensete ventricosum</name>
    <name type="common">Abyssinian banana</name>
    <name type="synonym">Musa ensete</name>
    <dbReference type="NCBI Taxonomy" id="4639"/>
    <lineage>
        <taxon>Eukaryota</taxon>
        <taxon>Viridiplantae</taxon>
        <taxon>Streptophyta</taxon>
        <taxon>Embryophyta</taxon>
        <taxon>Tracheophyta</taxon>
        <taxon>Spermatophyta</taxon>
        <taxon>Magnoliopsida</taxon>
        <taxon>Liliopsida</taxon>
        <taxon>Zingiberales</taxon>
        <taxon>Musaceae</taxon>
        <taxon>Ensete</taxon>
    </lineage>
</organism>
<name>A0A427A6S9_ENSVE</name>
<dbReference type="EMBL" id="AMZH03003552">
    <property type="protein sequence ID" value="RRT71966.1"/>
    <property type="molecule type" value="Genomic_DNA"/>
</dbReference>
<reference evidence="2 3" key="1">
    <citation type="journal article" date="2014" name="Agronomy (Basel)">
        <title>A Draft Genome Sequence for Ensete ventricosum, the Drought-Tolerant Tree Against Hunger.</title>
        <authorList>
            <person name="Harrison J."/>
            <person name="Moore K.A."/>
            <person name="Paszkiewicz K."/>
            <person name="Jones T."/>
            <person name="Grant M."/>
            <person name="Ambacheew D."/>
            <person name="Muzemil S."/>
            <person name="Studholme D.J."/>
        </authorList>
    </citation>
    <scope>NUCLEOTIDE SEQUENCE [LARGE SCALE GENOMIC DNA]</scope>
</reference>
<keyword evidence="1" id="KW-0472">Membrane</keyword>
<dbReference type="AlphaFoldDB" id="A0A427A6S9"/>
<evidence type="ECO:0000313" key="2">
    <source>
        <dbReference type="EMBL" id="RRT71966.1"/>
    </source>
</evidence>
<gene>
    <name evidence="2" type="ORF">B296_00012147</name>
</gene>
<dbReference type="Gene3D" id="1.20.120.1900">
    <property type="entry name" value="Gamma-tubulin complex, C-terminal domain"/>
    <property type="match status" value="1"/>
</dbReference>
<protein>
    <submittedName>
        <fullName evidence="2">Uncharacterized protein</fullName>
    </submittedName>
</protein>
<keyword evidence="1" id="KW-0812">Transmembrane</keyword>
<accession>A0A427A6S9</accession>